<dbReference type="Proteomes" id="UP000717515">
    <property type="component" value="Unassembled WGS sequence"/>
</dbReference>
<evidence type="ECO:0000259" key="9">
    <source>
        <dbReference type="PROSITE" id="PS50305"/>
    </source>
</evidence>
<keyword evidence="4 7" id="KW-0479">Metal-binding</keyword>
<evidence type="ECO:0000256" key="4">
    <source>
        <dbReference type="ARBA" id="ARBA00022723"/>
    </source>
</evidence>
<dbReference type="EMBL" id="JAIFTL010000091">
    <property type="protein sequence ID" value="KAG9323705.1"/>
    <property type="molecule type" value="Genomic_DNA"/>
</dbReference>
<feature type="binding site" evidence="7">
    <location>
        <position position="203"/>
    </location>
    <ligand>
        <name>Zn(2+)</name>
        <dbReference type="ChEBI" id="CHEBI:29105"/>
    </ligand>
</feature>
<comment type="cofactor">
    <cofactor evidence="1">
        <name>Zn(2+)</name>
        <dbReference type="ChEBI" id="CHEBI:29105"/>
    </cofactor>
</comment>
<feature type="domain" description="Deacetylase sirtuin-type" evidence="9">
    <location>
        <begin position="41"/>
        <end position="314"/>
    </location>
</feature>
<dbReference type="Pfam" id="PF02146">
    <property type="entry name" value="SIR2"/>
    <property type="match status" value="1"/>
</dbReference>
<feature type="region of interest" description="Disordered" evidence="8">
    <location>
        <begin position="441"/>
        <end position="464"/>
    </location>
</feature>
<feature type="binding site" evidence="7">
    <location>
        <position position="179"/>
    </location>
    <ligand>
        <name>Zn(2+)</name>
        <dbReference type="ChEBI" id="CHEBI:29105"/>
    </ligand>
</feature>
<dbReference type="Gene3D" id="3.30.1600.10">
    <property type="entry name" value="SIR2/SIRT2 'Small Domain"/>
    <property type="match status" value="1"/>
</dbReference>
<evidence type="ECO:0000313" key="11">
    <source>
        <dbReference type="Proteomes" id="UP000717515"/>
    </source>
</evidence>
<evidence type="ECO:0000256" key="1">
    <source>
        <dbReference type="ARBA" id="ARBA00001947"/>
    </source>
</evidence>
<dbReference type="PANTHER" id="PTHR11085:SF6">
    <property type="entry name" value="NAD-DEPENDENT PROTEIN DEACETYLASE SIRTUIN-2"/>
    <property type="match status" value="1"/>
</dbReference>
<dbReference type="GO" id="GO:0017136">
    <property type="term" value="F:histone deacetylase activity, NAD-dependent"/>
    <property type="evidence" value="ECO:0007669"/>
    <property type="project" value="TreeGrafter"/>
</dbReference>
<accession>A0A9P8A584</accession>
<evidence type="ECO:0000256" key="8">
    <source>
        <dbReference type="SAM" id="MobiDB-lite"/>
    </source>
</evidence>
<dbReference type="GO" id="GO:0070403">
    <property type="term" value="F:NAD+ binding"/>
    <property type="evidence" value="ECO:0007669"/>
    <property type="project" value="InterPro"/>
</dbReference>
<sequence>MENLNPLIVPHTSPTQTMATPRIPVKARPTRAKADPEPRVHILKDNTLESVAEFINEAKPKNIIVMTGAGISTAAGIKDFRSPGTGLYDDLERFNLPYPEAVFDISFFKENPSPFYRLAKELLPGRYRPTLTHYLLPLLAKKGLLLRSYTQNIDMLERLTGLDEELLVEAHGSFATSECIECEEVVDNAWVRKHILKGDIPRCNSCGGLVKPTITFFGEMLPDRFGDLSQEDFEKCDLLLVLGTSLQVEPFNRLITKVPPSCPRLLINRDKVGEDMHAGFDFDDKWKYTIKRDAVFLGNCDDGTRKLAKLCGWEGELQAMFEAGNIEMQLAEELEALELANEQAEEEKEAERQKAGKEEEKSGTGKATEVKEEADLESKAKHDLHLLDTKISLAAKDNTTSALEEITQLLQSSSITAVDGGEVSETIVIVQETLSVSNNTQEVDARDKLDASKASVKGKLPSQE</sequence>
<dbReference type="InterPro" id="IPR029035">
    <property type="entry name" value="DHS-like_NAD/FAD-binding_dom"/>
</dbReference>
<feature type="binding site" evidence="7">
    <location>
        <position position="206"/>
    </location>
    <ligand>
        <name>Zn(2+)</name>
        <dbReference type="ChEBI" id="CHEBI:29105"/>
    </ligand>
</feature>
<evidence type="ECO:0000313" key="10">
    <source>
        <dbReference type="EMBL" id="KAG9323705.1"/>
    </source>
</evidence>
<feature type="binding site" evidence="7">
    <location>
        <position position="182"/>
    </location>
    <ligand>
        <name>Zn(2+)</name>
        <dbReference type="ChEBI" id="CHEBI:29105"/>
    </ligand>
</feature>
<dbReference type="InterPro" id="IPR026591">
    <property type="entry name" value="Sirtuin_cat_small_dom_sf"/>
</dbReference>
<protein>
    <recommendedName>
        <fullName evidence="9">Deacetylase sirtuin-type domain-containing protein</fullName>
    </recommendedName>
</protein>
<comment type="similarity">
    <text evidence="2">Belongs to the sirtuin family. Class I subfamily.</text>
</comment>
<dbReference type="InterPro" id="IPR026590">
    <property type="entry name" value="Ssirtuin_cat_dom"/>
</dbReference>
<dbReference type="SUPFAM" id="SSF52467">
    <property type="entry name" value="DHS-like NAD/FAD-binding domain"/>
    <property type="match status" value="1"/>
</dbReference>
<proteinExistence type="inferred from homology"/>
<dbReference type="GO" id="GO:0005634">
    <property type="term" value="C:nucleus"/>
    <property type="evidence" value="ECO:0007669"/>
    <property type="project" value="TreeGrafter"/>
</dbReference>
<feature type="compositionally biased region" description="Basic and acidic residues" evidence="8">
    <location>
        <begin position="349"/>
        <end position="379"/>
    </location>
</feature>
<keyword evidence="6" id="KW-0520">NAD</keyword>
<name>A0A9P8A584_MORAP</name>
<evidence type="ECO:0000256" key="7">
    <source>
        <dbReference type="PROSITE-ProRule" id="PRU00236"/>
    </source>
</evidence>
<dbReference type="AlphaFoldDB" id="A0A9P8A584"/>
<keyword evidence="3" id="KW-0808">Transferase</keyword>
<comment type="caution">
    <text evidence="10">The sequence shown here is derived from an EMBL/GenBank/DDBJ whole genome shotgun (WGS) entry which is preliminary data.</text>
</comment>
<evidence type="ECO:0000256" key="5">
    <source>
        <dbReference type="ARBA" id="ARBA00022833"/>
    </source>
</evidence>
<dbReference type="CDD" id="cd01408">
    <property type="entry name" value="SIRT1"/>
    <property type="match status" value="1"/>
</dbReference>
<feature type="active site" description="Proton acceptor" evidence="7">
    <location>
        <position position="171"/>
    </location>
</feature>
<evidence type="ECO:0000256" key="6">
    <source>
        <dbReference type="ARBA" id="ARBA00023027"/>
    </source>
</evidence>
<dbReference type="InterPro" id="IPR050134">
    <property type="entry name" value="NAD-dep_sirtuin_deacylases"/>
</dbReference>
<dbReference type="PANTHER" id="PTHR11085">
    <property type="entry name" value="NAD-DEPENDENT PROTEIN DEACYLASE SIRTUIN-5, MITOCHONDRIAL-RELATED"/>
    <property type="match status" value="1"/>
</dbReference>
<feature type="region of interest" description="Disordered" evidence="8">
    <location>
        <begin position="341"/>
        <end position="379"/>
    </location>
</feature>
<dbReference type="GO" id="GO:0046872">
    <property type="term" value="F:metal ion binding"/>
    <property type="evidence" value="ECO:0007669"/>
    <property type="project" value="UniProtKB-KW"/>
</dbReference>
<organism evidence="10 11">
    <name type="scientific">Mortierella alpina</name>
    <name type="common">Oleaginous fungus</name>
    <name type="synonym">Mortierella renispora</name>
    <dbReference type="NCBI Taxonomy" id="64518"/>
    <lineage>
        <taxon>Eukaryota</taxon>
        <taxon>Fungi</taxon>
        <taxon>Fungi incertae sedis</taxon>
        <taxon>Mucoromycota</taxon>
        <taxon>Mortierellomycotina</taxon>
        <taxon>Mortierellomycetes</taxon>
        <taxon>Mortierellales</taxon>
        <taxon>Mortierellaceae</taxon>
        <taxon>Mortierella</taxon>
    </lineage>
</organism>
<evidence type="ECO:0000256" key="2">
    <source>
        <dbReference type="ARBA" id="ARBA00006924"/>
    </source>
</evidence>
<dbReference type="Gene3D" id="3.40.50.1220">
    <property type="entry name" value="TPP-binding domain"/>
    <property type="match status" value="1"/>
</dbReference>
<evidence type="ECO:0000256" key="3">
    <source>
        <dbReference type="ARBA" id="ARBA00022679"/>
    </source>
</evidence>
<gene>
    <name evidence="10" type="ORF">KVV02_008123</name>
</gene>
<reference evidence="10" key="1">
    <citation type="submission" date="2021-07" db="EMBL/GenBank/DDBJ databases">
        <title>Draft genome of Mortierella alpina, strain LL118, isolated from an aspen leaf litter sample.</title>
        <authorList>
            <person name="Yang S."/>
            <person name="Vinatzer B.A."/>
        </authorList>
    </citation>
    <scope>NUCLEOTIDE SEQUENCE</scope>
    <source>
        <strain evidence="10">LL118</strain>
    </source>
</reference>
<keyword evidence="5 7" id="KW-0862">Zinc</keyword>
<dbReference type="InterPro" id="IPR003000">
    <property type="entry name" value="Sirtuin"/>
</dbReference>
<feature type="region of interest" description="Disordered" evidence="8">
    <location>
        <begin position="1"/>
        <end position="22"/>
    </location>
</feature>
<dbReference type="PROSITE" id="PS50305">
    <property type="entry name" value="SIRTUIN"/>
    <property type="match status" value="1"/>
</dbReference>